<sequence length="460" mass="49687">MSTSQASSNTVLSAQQAGNPGATLGVGLAVLLSVVLFYWIWTQPPPIDRSVIGTSGLVHHARQSGLDVRSVSNGVPLEKGAVGLRVLPLYDTNTAARSSDEAQSDFDGNLRNISTTALRNKIAGAPTMLVLPKWGYGTLRLERLHPELLLNPGSIAVVDTNLGEFAQSPYRLEKVPLTAARNDSVPDTISAMTLPDVTLISAQSASLLTRLRNTSCVPIIASGTEVFLLSCTLSENSARFWLLTDPDLINNHGLVRGENAVFAVELLKALANDKPIVFDFSTRERSPSRQGRSPSRDRSFADLARFFGYPLSLVWLMAGLLGGFTLWRAWVRFGAANTGDGENAMAVSKLTAIDANTRILRASGSDGALAASHVTQRLERLAIDLLGSQRKPGRAGEEQVIALITRRFPELGGRLSRQVEQLAPGYLMSDPGRIAATLSDFEKTLLEIRHEFGRPSAPRR</sequence>
<evidence type="ECO:0008006" key="4">
    <source>
        <dbReference type="Google" id="ProtNLM"/>
    </source>
</evidence>
<comment type="caution">
    <text evidence="2">The sequence shown here is derived from an EMBL/GenBank/DDBJ whole genome shotgun (WGS) entry which is preliminary data.</text>
</comment>
<gene>
    <name evidence="2" type="ORF">ACFQ14_10350</name>
</gene>
<keyword evidence="1" id="KW-1133">Transmembrane helix</keyword>
<reference evidence="3" key="1">
    <citation type="journal article" date="2019" name="Int. J. Syst. Evol. Microbiol.">
        <title>The Global Catalogue of Microorganisms (GCM) 10K type strain sequencing project: providing services to taxonomists for standard genome sequencing and annotation.</title>
        <authorList>
            <consortium name="The Broad Institute Genomics Platform"/>
            <consortium name="The Broad Institute Genome Sequencing Center for Infectious Disease"/>
            <person name="Wu L."/>
            <person name="Ma J."/>
        </authorList>
    </citation>
    <scope>NUCLEOTIDE SEQUENCE [LARGE SCALE GENOMIC DNA]</scope>
    <source>
        <strain evidence="3">CCUG 60023</strain>
    </source>
</reference>
<feature type="transmembrane region" description="Helical" evidence="1">
    <location>
        <begin position="306"/>
        <end position="327"/>
    </location>
</feature>
<dbReference type="EMBL" id="JBHTJV010000009">
    <property type="protein sequence ID" value="MFD0916808.1"/>
    <property type="molecule type" value="Genomic_DNA"/>
</dbReference>
<name>A0ABW3FGH2_9HYPH</name>
<protein>
    <recommendedName>
        <fullName evidence="4">DUF4350 domain-containing protein</fullName>
    </recommendedName>
</protein>
<proteinExistence type="predicted"/>
<keyword evidence="3" id="KW-1185">Reference proteome</keyword>
<evidence type="ECO:0000256" key="1">
    <source>
        <dbReference type="SAM" id="Phobius"/>
    </source>
</evidence>
<organism evidence="2 3">
    <name type="scientific">Pseudahrensia aquimaris</name>
    <dbReference type="NCBI Taxonomy" id="744461"/>
    <lineage>
        <taxon>Bacteria</taxon>
        <taxon>Pseudomonadati</taxon>
        <taxon>Pseudomonadota</taxon>
        <taxon>Alphaproteobacteria</taxon>
        <taxon>Hyphomicrobiales</taxon>
        <taxon>Ahrensiaceae</taxon>
        <taxon>Pseudahrensia</taxon>
    </lineage>
</organism>
<accession>A0ABW3FGH2</accession>
<keyword evidence="1" id="KW-0472">Membrane</keyword>
<evidence type="ECO:0000313" key="2">
    <source>
        <dbReference type="EMBL" id="MFD0916808.1"/>
    </source>
</evidence>
<evidence type="ECO:0000313" key="3">
    <source>
        <dbReference type="Proteomes" id="UP001597101"/>
    </source>
</evidence>
<keyword evidence="1" id="KW-0812">Transmembrane</keyword>
<feature type="transmembrane region" description="Helical" evidence="1">
    <location>
        <begin position="21"/>
        <end position="41"/>
    </location>
</feature>
<dbReference type="RefSeq" id="WP_377212657.1">
    <property type="nucleotide sequence ID" value="NZ_JBHTJV010000009.1"/>
</dbReference>
<dbReference type="Proteomes" id="UP001597101">
    <property type="component" value="Unassembled WGS sequence"/>
</dbReference>